<dbReference type="AlphaFoldDB" id="A0A6C0J3F2"/>
<sequence>MYFCPKCNYTFDVTKSILDNSNQFEIITSLSTIVKKINNKDKLTNVKLNLSLSDLEKDQEYIKLKESIKIKIKSLISKENTNKMIFKCFNCNYESSIDKTIILYNLNLKTDIDVKSSIDDNKIYIHNPILPRTKDYTCKNINCQTHKNKNNKEAVYIKNENTFDLRYICTICFTDWNLK</sequence>
<name>A0A6C0J3F2_9ZZZZ</name>
<protein>
    <recommendedName>
        <fullName evidence="2">TFIIS-type domain-containing protein</fullName>
    </recommendedName>
</protein>
<accession>A0A6C0J3F2</accession>
<evidence type="ECO:0008006" key="2">
    <source>
        <dbReference type="Google" id="ProtNLM"/>
    </source>
</evidence>
<organism evidence="1">
    <name type="scientific">viral metagenome</name>
    <dbReference type="NCBI Taxonomy" id="1070528"/>
    <lineage>
        <taxon>unclassified sequences</taxon>
        <taxon>metagenomes</taxon>
        <taxon>organismal metagenomes</taxon>
    </lineage>
</organism>
<evidence type="ECO:0000313" key="1">
    <source>
        <dbReference type="EMBL" id="QHU00205.1"/>
    </source>
</evidence>
<dbReference type="EMBL" id="MN740324">
    <property type="protein sequence ID" value="QHU00205.1"/>
    <property type="molecule type" value="Genomic_DNA"/>
</dbReference>
<proteinExistence type="predicted"/>
<reference evidence="1" key="1">
    <citation type="journal article" date="2020" name="Nature">
        <title>Giant virus diversity and host interactions through global metagenomics.</title>
        <authorList>
            <person name="Schulz F."/>
            <person name="Roux S."/>
            <person name="Paez-Espino D."/>
            <person name="Jungbluth S."/>
            <person name="Walsh D.A."/>
            <person name="Denef V.J."/>
            <person name="McMahon K.D."/>
            <person name="Konstantinidis K.T."/>
            <person name="Eloe-Fadrosh E.A."/>
            <person name="Kyrpides N.C."/>
            <person name="Woyke T."/>
        </authorList>
    </citation>
    <scope>NUCLEOTIDE SEQUENCE</scope>
    <source>
        <strain evidence="1">GVMAG-M-3300025860-12</strain>
    </source>
</reference>